<proteinExistence type="predicted"/>
<reference evidence="3 4" key="1">
    <citation type="submission" date="2012-05" db="EMBL/GenBank/DDBJ databases">
        <title>Recombination and specialization in a pathogen metapopulation.</title>
        <authorList>
            <person name="Gardiner A."/>
            <person name="Kemen E."/>
            <person name="Schultz-Larsen T."/>
            <person name="MacLean D."/>
            <person name="Van Oosterhout C."/>
            <person name="Jones J.D.G."/>
        </authorList>
    </citation>
    <scope>NUCLEOTIDE SEQUENCE [LARGE SCALE GENOMIC DNA]</scope>
    <source>
        <strain evidence="3 4">Ac Nc2</strain>
    </source>
</reference>
<feature type="domain" description="DUF1279" evidence="2">
    <location>
        <begin position="4"/>
        <end position="87"/>
    </location>
</feature>
<evidence type="ECO:0000313" key="4">
    <source>
        <dbReference type="Proteomes" id="UP000053237"/>
    </source>
</evidence>
<feature type="transmembrane region" description="Helical" evidence="1">
    <location>
        <begin position="12"/>
        <end position="35"/>
    </location>
</feature>
<dbReference type="InterPro" id="IPR045866">
    <property type="entry name" value="FAM210A/B-like"/>
</dbReference>
<protein>
    <recommendedName>
        <fullName evidence="2">DUF1279 domain-containing protein</fullName>
    </recommendedName>
</protein>
<dbReference type="AlphaFoldDB" id="A0A024GJM7"/>
<keyword evidence="1" id="KW-0812">Transmembrane</keyword>
<dbReference type="PANTHER" id="PTHR21377">
    <property type="entry name" value="PROTEIN FAM210B, MITOCHONDRIAL"/>
    <property type="match status" value="1"/>
</dbReference>
<dbReference type="PANTHER" id="PTHR21377:SF0">
    <property type="entry name" value="PROTEIN FAM210B, MITOCHONDRIAL"/>
    <property type="match status" value="1"/>
</dbReference>
<dbReference type="GO" id="GO:0005739">
    <property type="term" value="C:mitochondrion"/>
    <property type="evidence" value="ECO:0007669"/>
    <property type="project" value="TreeGrafter"/>
</dbReference>
<keyword evidence="1" id="KW-1133">Transmembrane helix</keyword>
<dbReference type="Proteomes" id="UP000053237">
    <property type="component" value="Unassembled WGS sequence"/>
</dbReference>
<accession>A0A024GJM7</accession>
<keyword evidence="1" id="KW-0472">Membrane</keyword>
<gene>
    <name evidence="3" type="ORF">BN9_078530</name>
</gene>
<keyword evidence="4" id="KW-1185">Reference proteome</keyword>
<sequence>MKEQLRVVMKKYGKIAAAFHASMFAATFGASYGVIRSGVDVETFLDRIPMVDARKVDASAGSLACAYIATLATGPARGLLTITATPMLARLLARIRR</sequence>
<evidence type="ECO:0000256" key="1">
    <source>
        <dbReference type="SAM" id="Phobius"/>
    </source>
</evidence>
<evidence type="ECO:0000313" key="3">
    <source>
        <dbReference type="EMBL" id="CCI46898.1"/>
    </source>
</evidence>
<dbReference type="InterPro" id="IPR009688">
    <property type="entry name" value="FAM210A/B-like_dom"/>
</dbReference>
<dbReference type="InParanoid" id="A0A024GJM7"/>
<comment type="caution">
    <text evidence="3">The sequence shown here is derived from an EMBL/GenBank/DDBJ whole genome shotgun (WGS) entry which is preliminary data.</text>
</comment>
<dbReference type="EMBL" id="CAIX01000144">
    <property type="protein sequence ID" value="CCI46898.1"/>
    <property type="molecule type" value="Genomic_DNA"/>
</dbReference>
<evidence type="ECO:0000259" key="2">
    <source>
        <dbReference type="Pfam" id="PF06916"/>
    </source>
</evidence>
<name>A0A024GJM7_9STRA</name>
<organism evidence="3 4">
    <name type="scientific">Albugo candida</name>
    <dbReference type="NCBI Taxonomy" id="65357"/>
    <lineage>
        <taxon>Eukaryota</taxon>
        <taxon>Sar</taxon>
        <taxon>Stramenopiles</taxon>
        <taxon>Oomycota</taxon>
        <taxon>Peronosporomycetes</taxon>
        <taxon>Albuginales</taxon>
        <taxon>Albuginaceae</taxon>
        <taxon>Albugo</taxon>
    </lineage>
</organism>
<dbReference type="OrthoDB" id="426386at2759"/>
<dbReference type="Pfam" id="PF06916">
    <property type="entry name" value="FAM210A-B_dom"/>
    <property type="match status" value="1"/>
</dbReference>